<dbReference type="InterPro" id="IPR011989">
    <property type="entry name" value="ARM-like"/>
</dbReference>
<protein>
    <submittedName>
        <fullName evidence="2">Uncharacterized protein</fullName>
    </submittedName>
</protein>
<evidence type="ECO:0000313" key="2">
    <source>
        <dbReference type="EMBL" id="CBJ32874.1"/>
    </source>
</evidence>
<dbReference type="PROSITE" id="PS50176">
    <property type="entry name" value="ARM_REPEAT"/>
    <property type="match status" value="1"/>
</dbReference>
<dbReference type="Gene3D" id="1.25.10.10">
    <property type="entry name" value="Leucine-rich Repeat Variant"/>
    <property type="match status" value="2"/>
</dbReference>
<dbReference type="InParanoid" id="D7FZR7"/>
<accession>D7FZR7</accession>
<name>D7FZR7_ECTSI</name>
<organism evidence="2 3">
    <name type="scientific">Ectocarpus siliculosus</name>
    <name type="common">Brown alga</name>
    <name type="synonym">Conferva siliculosa</name>
    <dbReference type="NCBI Taxonomy" id="2880"/>
    <lineage>
        <taxon>Eukaryota</taxon>
        <taxon>Sar</taxon>
        <taxon>Stramenopiles</taxon>
        <taxon>Ochrophyta</taxon>
        <taxon>PX clade</taxon>
        <taxon>Phaeophyceae</taxon>
        <taxon>Ectocarpales</taxon>
        <taxon>Ectocarpaceae</taxon>
        <taxon>Ectocarpus</taxon>
    </lineage>
</organism>
<dbReference type="Proteomes" id="UP000002630">
    <property type="component" value="Linkage Group LG11"/>
</dbReference>
<proteinExistence type="predicted"/>
<reference evidence="2 3" key="1">
    <citation type="journal article" date="2010" name="Nature">
        <title>The Ectocarpus genome and the independent evolution of multicellularity in brown algae.</title>
        <authorList>
            <person name="Cock J.M."/>
            <person name="Sterck L."/>
            <person name="Rouze P."/>
            <person name="Scornet D."/>
            <person name="Allen A.E."/>
            <person name="Amoutzias G."/>
            <person name="Anthouard V."/>
            <person name="Artiguenave F."/>
            <person name="Aury J.M."/>
            <person name="Badger J.H."/>
            <person name="Beszteri B."/>
            <person name="Billiau K."/>
            <person name="Bonnet E."/>
            <person name="Bothwell J.H."/>
            <person name="Bowler C."/>
            <person name="Boyen C."/>
            <person name="Brownlee C."/>
            <person name="Carrano C.J."/>
            <person name="Charrier B."/>
            <person name="Cho G.Y."/>
            <person name="Coelho S.M."/>
            <person name="Collen J."/>
            <person name="Corre E."/>
            <person name="Da Silva C."/>
            <person name="Delage L."/>
            <person name="Delaroque N."/>
            <person name="Dittami S.M."/>
            <person name="Doulbeau S."/>
            <person name="Elias M."/>
            <person name="Farnham G."/>
            <person name="Gachon C.M."/>
            <person name="Gschloessl B."/>
            <person name="Heesch S."/>
            <person name="Jabbari K."/>
            <person name="Jubin C."/>
            <person name="Kawai H."/>
            <person name="Kimura K."/>
            <person name="Kloareg B."/>
            <person name="Kupper F.C."/>
            <person name="Lang D."/>
            <person name="Le Bail A."/>
            <person name="Leblanc C."/>
            <person name="Lerouge P."/>
            <person name="Lohr M."/>
            <person name="Lopez P.J."/>
            <person name="Martens C."/>
            <person name="Maumus F."/>
            <person name="Michel G."/>
            <person name="Miranda-Saavedra D."/>
            <person name="Morales J."/>
            <person name="Moreau H."/>
            <person name="Motomura T."/>
            <person name="Nagasato C."/>
            <person name="Napoli C.A."/>
            <person name="Nelson D.R."/>
            <person name="Nyvall-Collen P."/>
            <person name="Peters A.F."/>
            <person name="Pommier C."/>
            <person name="Potin P."/>
            <person name="Poulain J."/>
            <person name="Quesneville H."/>
            <person name="Read B."/>
            <person name="Rensing S.A."/>
            <person name="Ritter A."/>
            <person name="Rousvoal S."/>
            <person name="Samanta M."/>
            <person name="Samson G."/>
            <person name="Schroeder D.C."/>
            <person name="Segurens B."/>
            <person name="Strittmatter M."/>
            <person name="Tonon T."/>
            <person name="Tregear J.W."/>
            <person name="Valentin K."/>
            <person name="von Dassow P."/>
            <person name="Yamagishi T."/>
            <person name="Van de Peer Y."/>
            <person name="Wincker P."/>
        </authorList>
    </citation>
    <scope>NUCLEOTIDE SEQUENCE [LARGE SCALE GENOMIC DNA]</scope>
    <source>
        <strain evidence="3">Ec32 / CCAP1310/4</strain>
    </source>
</reference>
<dbReference type="OrthoDB" id="191135at2759"/>
<evidence type="ECO:0000313" key="3">
    <source>
        <dbReference type="Proteomes" id="UP000002630"/>
    </source>
</evidence>
<evidence type="ECO:0000256" key="1">
    <source>
        <dbReference type="PROSITE-ProRule" id="PRU00259"/>
    </source>
</evidence>
<dbReference type="PANTHER" id="PTHR46241:SF1">
    <property type="entry name" value="OUTER DYNEIN ARM-DOCKING COMPLEX SUBUNIT 2"/>
    <property type="match status" value="1"/>
</dbReference>
<dbReference type="EMBL" id="FN649736">
    <property type="protein sequence ID" value="CBJ32874.1"/>
    <property type="molecule type" value="Genomic_DNA"/>
</dbReference>
<dbReference type="InterPro" id="IPR000225">
    <property type="entry name" value="Armadillo"/>
</dbReference>
<dbReference type="eggNOG" id="ENOG502QV8V">
    <property type="taxonomic scope" value="Eukaryota"/>
</dbReference>
<dbReference type="STRING" id="2880.D7FZR7"/>
<dbReference type="InterPro" id="IPR016024">
    <property type="entry name" value="ARM-type_fold"/>
</dbReference>
<gene>
    <name evidence="2" type="ORF">Esi_0383_0014</name>
</gene>
<dbReference type="SUPFAM" id="SSF48371">
    <property type="entry name" value="ARM repeat"/>
    <property type="match status" value="1"/>
</dbReference>
<feature type="repeat" description="ARM" evidence="1">
    <location>
        <begin position="111"/>
        <end position="159"/>
    </location>
</feature>
<dbReference type="SMART" id="SM00185">
    <property type="entry name" value="ARM"/>
    <property type="match status" value="6"/>
</dbReference>
<dbReference type="EMBL" id="FN648579">
    <property type="protein sequence ID" value="CBJ32874.1"/>
    <property type="molecule type" value="Genomic_DNA"/>
</dbReference>
<dbReference type="AlphaFoldDB" id="D7FZR7"/>
<sequence length="502" mass="53242">MDFTFARFALNMAIASSRTEPEVMLKAGAPAFLVGMLTNPNELVTGPAVLALSQMAHHEACQRALGLAGGIPPLVLLCFTSQSPAVLVQACISIAQLSRYPPNRAIIAAKGGVAAMVRLLEGFRREDHVTEQVIGQALTALVNVTYRSDANRGLVEECGATLPTITIMDALDNEVVLVQACLALANMAYLNQFAALRLLEAGADKAACDLIRDSDKTRHSDVIEAAFICLANLANNPLNQAHVGAGDSVELALSVCKHCQSARVVRSAARALCSLTLKNQANKTRCASLDAVSILLELAAAWGVAEDDGGSSKQTSTMSSSRSAAAAAAAAAEEEGTAAGQAASCVAILMQHPTNALAMKRAGGLKELAELIFDSEHSEVITATAKAIVVLLPDPEELVRTFRNGQVSQAEEAGAYEALVRCREWAFGRRAPPSWLAYGLDLLGAEIEGLEARLKQEGGGQFRKPEEFFVPTDFFEERETAIPPDVTLAQDEDLGGMLFHVF</sequence>
<dbReference type="PANTHER" id="PTHR46241">
    <property type="entry name" value="ARMADILLO REPEAT-CONTAINING PROTEIN 4 ARMC4"/>
    <property type="match status" value="1"/>
</dbReference>
<keyword evidence="3" id="KW-1185">Reference proteome</keyword>